<feature type="compositionally biased region" description="Polar residues" evidence="1">
    <location>
        <begin position="314"/>
        <end position="323"/>
    </location>
</feature>
<protein>
    <recommendedName>
        <fullName evidence="2">Inositol polyphosphate-related phosphatase domain-containing protein</fullName>
    </recommendedName>
</protein>
<dbReference type="GO" id="GO:0004439">
    <property type="term" value="F:phosphatidylinositol-4,5-bisphosphate 5-phosphatase activity"/>
    <property type="evidence" value="ECO:0007669"/>
    <property type="project" value="TreeGrafter"/>
</dbReference>
<organism evidence="3 4">
    <name type="scientific">Ophiocordyceps camponoti-rufipedis</name>
    <dbReference type="NCBI Taxonomy" id="2004952"/>
    <lineage>
        <taxon>Eukaryota</taxon>
        <taxon>Fungi</taxon>
        <taxon>Dikarya</taxon>
        <taxon>Ascomycota</taxon>
        <taxon>Pezizomycotina</taxon>
        <taxon>Sordariomycetes</taxon>
        <taxon>Hypocreomycetidae</taxon>
        <taxon>Hypocreales</taxon>
        <taxon>Ophiocordycipitaceae</taxon>
        <taxon>Ophiocordyceps</taxon>
    </lineage>
</organism>
<feature type="compositionally biased region" description="Polar residues" evidence="1">
    <location>
        <begin position="395"/>
        <end position="408"/>
    </location>
</feature>
<reference evidence="3 4" key="1">
    <citation type="submission" date="2017-06" db="EMBL/GenBank/DDBJ databases">
        <title>Ant-infecting Ophiocordyceps genomes reveal a high diversity of potential behavioral manipulation genes and a possible major role for enterotoxins.</title>
        <authorList>
            <person name="De Bekker C."/>
            <person name="Evans H.C."/>
            <person name="Brachmann A."/>
            <person name="Hughes D.P."/>
        </authorList>
    </citation>
    <scope>NUCLEOTIDE SEQUENCE [LARGE SCALE GENOMIC DNA]</scope>
    <source>
        <strain evidence="3 4">Map16</strain>
    </source>
</reference>
<feature type="compositionally biased region" description="Basic residues" evidence="1">
    <location>
        <begin position="1139"/>
        <end position="1149"/>
    </location>
</feature>
<dbReference type="Gene3D" id="3.60.10.10">
    <property type="entry name" value="Endonuclease/exonuclease/phosphatase"/>
    <property type="match status" value="1"/>
</dbReference>
<dbReference type="PANTHER" id="PTHR11200:SF240">
    <property type="entry name" value="INOSITOL POLYPHOSPHATE 5-PHOSPHATASE C9G1.10C-RELATED"/>
    <property type="match status" value="1"/>
</dbReference>
<dbReference type="InterPro" id="IPR000300">
    <property type="entry name" value="IPPc"/>
</dbReference>
<dbReference type="GO" id="GO:0046856">
    <property type="term" value="P:phosphatidylinositol dephosphorylation"/>
    <property type="evidence" value="ECO:0007669"/>
    <property type="project" value="InterPro"/>
</dbReference>
<feature type="compositionally biased region" description="Pro residues" evidence="1">
    <location>
        <begin position="160"/>
        <end position="177"/>
    </location>
</feature>
<comment type="caution">
    <text evidence="3">The sequence shown here is derived from an EMBL/GenBank/DDBJ whole genome shotgun (WGS) entry which is preliminary data.</text>
</comment>
<dbReference type="InterPro" id="IPR046985">
    <property type="entry name" value="IP5"/>
</dbReference>
<keyword evidence="4" id="KW-1185">Reference proteome</keyword>
<feature type="domain" description="Inositol polyphosphate-related phosphatase" evidence="2">
    <location>
        <begin position="746"/>
        <end position="1087"/>
    </location>
</feature>
<feature type="compositionally biased region" description="Basic and acidic residues" evidence="1">
    <location>
        <begin position="46"/>
        <end position="61"/>
    </location>
</feature>
<dbReference type="InterPro" id="IPR036322">
    <property type="entry name" value="WD40_repeat_dom_sf"/>
</dbReference>
<sequence>MDHSPAQDGPDGSSIKPVSSLLARFENMNTGSQQHEQSRSLSPAPKPERLRNFKPAGHDPPKTPARPPVRPPERLVAERTGNSRPPSGPSPTIKPLGLALQPPAVMIQPPPSSPDSAPSVADHHSPFLDPDPEPSHDGIPAPPKATKMPTPSTSPFAPSIKPPRPSLSNPPSPPPPRRSVDTRREFKQAPPPPPAPRSSRGRPTSNLPEARDGAPSKADISQAVSPFNSPPGSPTQGHVEPFRELPTRLTAKSKADGSGLEAPPPRPSTASRPTTATSSARSHGPSPRTADLRLTPDSSRFRGAPDHEDAASKPPQTTPLTNSHKFEPPPPPPERPVSQPAPRQVPPPPTRQTKDSRTRDRTPNGEGPEIRRSSSPNTAASSGHPAVAPAAEAGSKTTAFPDGSNSNRRPPFIRKGCSEIQTRYDARALDSCGELVCTSGQLTRVWNLVDGEQIMSLAHTEGVRATSVAFKPAPSADTEGSTLWIGTNLGEIMEVDVASQRVVHSKAGLHGRCDVMRIYRHVNELWTLDDMGLLLTWGPGADGVPSLASHPHQSNKVPRGHTFSMVVGNELWHATGKAIRVFAPSFDRSGPFQVLVRPLTFEGAGDVTAGTLMRTQPNKAFLGHIDGKVSIFSTEDYSCLAVLSISSWKINALAGVGQHLWAGYNTGKMCVYDMSTSPWTVRKDWQGHDQSIIKMAADPAAAYRLDRLQVVSLGTDNKIKAWDGLMQDDWLEEDMKSKDIEYCDFDELRATVMTWNAGASTPHSLRYSDSDSSFFQDLVRSSGSPDMFIFGFQELVDLEDKTATARRFLKGKKKEGTDQERMSHQYRDWRDFLIKTLDDYVPADNLYHLLQSAPLVGLFTCVFVKASLRERIRNVCAAEVKRGMGGLHGNKGAVVVRFQVDDTSLCFINCHLAAGQSQSSSRHNDVAAILDTTLFPAERDAEARIDSFAGGGDGTMIMDHELCVLNGDLNYRIDTMSRDTVVKAVSQGNLAKLLERDQLLMARRRNPAFRLRAFEEMAITFAPTYKYDVGTDTYDTSEKRRSPAWCDRLLCRGRGRIQQLDYQRHEVRVSDHRPVTGSFRLWVKKVDARGRAVAWMESQQRFEDVRQRETDDEQISYLVNTCGYDEESSDKFVRERSGRKGSTRRGSGH</sequence>
<dbReference type="InterPro" id="IPR036691">
    <property type="entry name" value="Endo/exonu/phosph_ase_sf"/>
</dbReference>
<dbReference type="Proteomes" id="UP000226431">
    <property type="component" value="Unassembled WGS sequence"/>
</dbReference>
<gene>
    <name evidence="3" type="ORF">CDD80_5553</name>
</gene>
<dbReference type="PANTHER" id="PTHR11200">
    <property type="entry name" value="INOSITOL 5-PHOSPHATASE"/>
    <property type="match status" value="1"/>
</dbReference>
<dbReference type="SMART" id="SM00128">
    <property type="entry name" value="IPPc"/>
    <property type="match status" value="1"/>
</dbReference>
<feature type="compositionally biased region" description="Basic and acidic residues" evidence="1">
    <location>
        <begin position="352"/>
        <end position="372"/>
    </location>
</feature>
<evidence type="ECO:0000313" key="4">
    <source>
        <dbReference type="Proteomes" id="UP000226431"/>
    </source>
</evidence>
<feature type="region of interest" description="Disordered" evidence="1">
    <location>
        <begin position="1128"/>
        <end position="1149"/>
    </location>
</feature>
<evidence type="ECO:0000313" key="3">
    <source>
        <dbReference type="EMBL" id="PHH71055.1"/>
    </source>
</evidence>
<dbReference type="EMBL" id="NJES01000555">
    <property type="protein sequence ID" value="PHH71055.1"/>
    <property type="molecule type" value="Genomic_DNA"/>
</dbReference>
<dbReference type="Pfam" id="PF22669">
    <property type="entry name" value="Exo_endo_phos2"/>
    <property type="match status" value="1"/>
</dbReference>
<dbReference type="FunFam" id="3.60.10.10:FF:000036">
    <property type="entry name" value="Inositol polyphosphate phosphatase, putative"/>
    <property type="match status" value="1"/>
</dbReference>
<feature type="compositionally biased region" description="Basic and acidic residues" evidence="1">
    <location>
        <begin position="1129"/>
        <end position="1138"/>
    </location>
</feature>
<feature type="region of interest" description="Disordered" evidence="1">
    <location>
        <begin position="1"/>
        <end position="414"/>
    </location>
</feature>
<dbReference type="STRING" id="2004952.A0A2C5YNG3"/>
<evidence type="ECO:0000259" key="2">
    <source>
        <dbReference type="SMART" id="SM00128"/>
    </source>
</evidence>
<feature type="compositionally biased region" description="Polar residues" evidence="1">
    <location>
        <begin position="27"/>
        <end position="41"/>
    </location>
</feature>
<proteinExistence type="predicted"/>
<feature type="compositionally biased region" description="Low complexity" evidence="1">
    <location>
        <begin position="268"/>
        <end position="282"/>
    </location>
</feature>
<dbReference type="Gene3D" id="2.130.10.10">
    <property type="entry name" value="YVTN repeat-like/Quinoprotein amine dehydrogenase"/>
    <property type="match status" value="1"/>
</dbReference>
<feature type="compositionally biased region" description="Low complexity" evidence="1">
    <location>
        <begin position="144"/>
        <end position="155"/>
    </location>
</feature>
<dbReference type="SUPFAM" id="SSF56219">
    <property type="entry name" value="DNase I-like"/>
    <property type="match status" value="1"/>
</dbReference>
<dbReference type="OrthoDB" id="2248459at2759"/>
<dbReference type="SUPFAM" id="SSF50978">
    <property type="entry name" value="WD40 repeat-like"/>
    <property type="match status" value="1"/>
</dbReference>
<dbReference type="AlphaFoldDB" id="A0A2C5YNG3"/>
<feature type="compositionally biased region" description="Basic and acidic residues" evidence="1">
    <location>
        <begin position="299"/>
        <end position="311"/>
    </location>
</feature>
<feature type="compositionally biased region" description="Basic and acidic residues" evidence="1">
    <location>
        <begin position="178"/>
        <end position="187"/>
    </location>
</feature>
<dbReference type="InterPro" id="IPR015943">
    <property type="entry name" value="WD40/YVTN_repeat-like_dom_sf"/>
</dbReference>
<name>A0A2C5YNG3_9HYPO</name>
<accession>A0A2C5YNG3</accession>
<evidence type="ECO:0000256" key="1">
    <source>
        <dbReference type="SAM" id="MobiDB-lite"/>
    </source>
</evidence>